<dbReference type="RefSeq" id="WP_344648050.1">
    <property type="nucleotide sequence ID" value="NZ_BAAAGX010000006.1"/>
</dbReference>
<keyword evidence="1" id="KW-0547">Nucleotide-binding</keyword>
<dbReference type="Pfam" id="PF10609">
    <property type="entry name" value="ParA"/>
    <property type="match status" value="1"/>
</dbReference>
<name>A0ABN0TVG2_9ACTN</name>
<evidence type="ECO:0000313" key="3">
    <source>
        <dbReference type="EMBL" id="GAA0231209.1"/>
    </source>
</evidence>
<evidence type="ECO:0000256" key="1">
    <source>
        <dbReference type="ARBA" id="ARBA00022741"/>
    </source>
</evidence>
<dbReference type="PANTHER" id="PTHR43384:SF13">
    <property type="entry name" value="SLR0110 PROTEIN"/>
    <property type="match status" value="1"/>
</dbReference>
<dbReference type="InterPro" id="IPR027417">
    <property type="entry name" value="P-loop_NTPase"/>
</dbReference>
<dbReference type="InterPro" id="IPR033756">
    <property type="entry name" value="YlxH/NBP35"/>
</dbReference>
<keyword evidence="4" id="KW-1185">Reference proteome</keyword>
<dbReference type="InterPro" id="IPR050625">
    <property type="entry name" value="ParA/MinD_ATPase"/>
</dbReference>
<dbReference type="SUPFAM" id="SSF52540">
    <property type="entry name" value="P-loop containing nucleoside triphosphate hydrolases"/>
    <property type="match status" value="1"/>
</dbReference>
<gene>
    <name evidence="3" type="ORF">GCM10009539_15790</name>
</gene>
<evidence type="ECO:0000313" key="4">
    <source>
        <dbReference type="Proteomes" id="UP001500967"/>
    </source>
</evidence>
<protein>
    <recommendedName>
        <fullName evidence="5">Pilus assembly protein CpaE</fullName>
    </recommendedName>
</protein>
<dbReference type="PANTHER" id="PTHR43384">
    <property type="entry name" value="SEPTUM SITE-DETERMINING PROTEIN MIND HOMOLOG, CHLOROPLASTIC-RELATED"/>
    <property type="match status" value="1"/>
</dbReference>
<dbReference type="Gene3D" id="3.40.50.300">
    <property type="entry name" value="P-loop containing nucleotide triphosphate hydrolases"/>
    <property type="match status" value="1"/>
</dbReference>
<accession>A0ABN0TVG2</accession>
<dbReference type="EMBL" id="BAAAGX010000006">
    <property type="protein sequence ID" value="GAA0231209.1"/>
    <property type="molecule type" value="Genomic_DNA"/>
</dbReference>
<evidence type="ECO:0000256" key="2">
    <source>
        <dbReference type="ARBA" id="ARBA00022840"/>
    </source>
</evidence>
<keyword evidence="2" id="KW-0067">ATP-binding</keyword>
<dbReference type="Proteomes" id="UP001500967">
    <property type="component" value="Unassembled WGS sequence"/>
</dbReference>
<reference evidence="3 4" key="1">
    <citation type="journal article" date="2019" name="Int. J. Syst. Evol. Microbiol.">
        <title>The Global Catalogue of Microorganisms (GCM) 10K type strain sequencing project: providing services to taxonomists for standard genome sequencing and annotation.</title>
        <authorList>
            <consortium name="The Broad Institute Genomics Platform"/>
            <consortium name="The Broad Institute Genome Sequencing Center for Infectious Disease"/>
            <person name="Wu L."/>
            <person name="Ma J."/>
        </authorList>
    </citation>
    <scope>NUCLEOTIDE SEQUENCE [LARGE SCALE GENOMIC DNA]</scope>
    <source>
        <strain evidence="3 4">JCM 10425</strain>
    </source>
</reference>
<sequence length="392" mass="41843">MIYLEPSAENIIDTPANIAAAGFTLVNSWKKLTGHLERHPGTLLVVLGAGVEFGAAVEFAAYQRVKSPAMGVVLLRRQVTPQMLADAMRAGIREVADLDDPAAIKAACTRALEVSRALRSAVQSNRDSSSAEGKVVTIFSGKGGCGKSTVATNLAVALAAGGSRRVCLIDLDLQFGDVAIMLQLTPVRSIADAIGMAGRLDEPGLRSLLTRYCPGVDVALAPAGPAEGEHVTRDLVTELINVAKSLFDFVVIDTPPFFSDQVLSALDVSDLYVPVVTPDLPTLKSVRLTLDMFDVLEYPRERRLALLNRANSQVGLTIADVEEAVGTPMAVHMPSSRDVPVSINKGVPIALDDPNNPVSQAIRHLANRCADVDEGTTPVEVKRRVPIFGRRR</sequence>
<evidence type="ECO:0008006" key="5">
    <source>
        <dbReference type="Google" id="ProtNLM"/>
    </source>
</evidence>
<organism evidence="3 4">
    <name type="scientific">Cryptosporangium japonicum</name>
    <dbReference type="NCBI Taxonomy" id="80872"/>
    <lineage>
        <taxon>Bacteria</taxon>
        <taxon>Bacillati</taxon>
        <taxon>Actinomycetota</taxon>
        <taxon>Actinomycetes</taxon>
        <taxon>Cryptosporangiales</taxon>
        <taxon>Cryptosporangiaceae</taxon>
        <taxon>Cryptosporangium</taxon>
    </lineage>
</organism>
<comment type="caution">
    <text evidence="3">The sequence shown here is derived from an EMBL/GenBank/DDBJ whole genome shotgun (WGS) entry which is preliminary data.</text>
</comment>
<proteinExistence type="predicted"/>